<dbReference type="AlphaFoldDB" id="A0A7Y9NL10"/>
<gene>
    <name evidence="1" type="ORF">HDF12_001716</name>
</gene>
<name>A0A7Y9NL10_9BACT</name>
<evidence type="ECO:0000313" key="2">
    <source>
        <dbReference type="Proteomes" id="UP000534186"/>
    </source>
</evidence>
<organism evidence="1 2">
    <name type="scientific">Tunturiibacter lichenicola</name>
    <dbReference type="NCBI Taxonomy" id="2051959"/>
    <lineage>
        <taxon>Bacteria</taxon>
        <taxon>Pseudomonadati</taxon>
        <taxon>Acidobacteriota</taxon>
        <taxon>Terriglobia</taxon>
        <taxon>Terriglobales</taxon>
        <taxon>Acidobacteriaceae</taxon>
        <taxon>Tunturiibacter</taxon>
    </lineage>
</organism>
<proteinExistence type="predicted"/>
<reference evidence="1 2" key="1">
    <citation type="submission" date="2020-07" db="EMBL/GenBank/DDBJ databases">
        <title>Genomic Encyclopedia of Type Strains, Phase IV (KMG-V): Genome sequencing to study the core and pangenomes of soil and plant-associated prokaryotes.</title>
        <authorList>
            <person name="Whitman W."/>
        </authorList>
    </citation>
    <scope>NUCLEOTIDE SEQUENCE [LARGE SCALE GENOMIC DNA]</scope>
    <source>
        <strain evidence="1 2">M8UP30</strain>
    </source>
</reference>
<protein>
    <submittedName>
        <fullName evidence="1">Uncharacterized protein</fullName>
    </submittedName>
</protein>
<dbReference type="EMBL" id="JACCCV010000001">
    <property type="protein sequence ID" value="NYF51351.1"/>
    <property type="molecule type" value="Genomic_DNA"/>
</dbReference>
<accession>A0A7Y9NL10</accession>
<dbReference type="Proteomes" id="UP000534186">
    <property type="component" value="Unassembled WGS sequence"/>
</dbReference>
<comment type="caution">
    <text evidence="1">The sequence shown here is derived from an EMBL/GenBank/DDBJ whole genome shotgun (WGS) entry which is preliminary data.</text>
</comment>
<sequence length="246" mass="27566">MATLVSTTHAQDCSLSASNKKNQWKGLQPIVLLTEYNPWAMAIGSDSPSFALYVDGTVIYWQGNRRSGHYVSGHLSKIEIENLLSLSHLDHASEFNDCYSIVDATDMPTNVLVVNAANGFKTVSVYGPLRQSIPDLLTRKLPSDLQTAFETLFAFRVSDPKPWQPPFFEVIIWPFAYAKSSANWPADLPTVRDARSVQTKHGYNLFVPIAKLAEYETFVAKLRPTQAVEIDGKKWTTSARFPFPHE</sequence>
<evidence type="ECO:0000313" key="1">
    <source>
        <dbReference type="EMBL" id="NYF51351.1"/>
    </source>
</evidence>